<dbReference type="PANTHER" id="PTHR13371:SF0">
    <property type="entry name" value="CENTROSOMAL PROTEIN OF 104 KDA"/>
    <property type="match status" value="1"/>
</dbReference>
<dbReference type="PROSITE" id="PS50853">
    <property type="entry name" value="FN3"/>
    <property type="match status" value="1"/>
</dbReference>
<dbReference type="InterPro" id="IPR008979">
    <property type="entry name" value="Galactose-bd-like_sf"/>
</dbReference>
<dbReference type="InterPro" id="IPR036116">
    <property type="entry name" value="FN3_sf"/>
</dbReference>
<dbReference type="Pfam" id="PF21038">
    <property type="entry name" value="CEP104_N"/>
    <property type="match status" value="1"/>
</dbReference>
<organism evidence="4 5">
    <name type="scientific">Tenebrio molitor</name>
    <name type="common">Yellow mealworm beetle</name>
    <dbReference type="NCBI Taxonomy" id="7067"/>
    <lineage>
        <taxon>Eukaryota</taxon>
        <taxon>Metazoa</taxon>
        <taxon>Ecdysozoa</taxon>
        <taxon>Arthropoda</taxon>
        <taxon>Hexapoda</taxon>
        <taxon>Insecta</taxon>
        <taxon>Pterygota</taxon>
        <taxon>Neoptera</taxon>
        <taxon>Endopterygota</taxon>
        <taxon>Coleoptera</taxon>
        <taxon>Polyphaga</taxon>
        <taxon>Cucujiformia</taxon>
        <taxon>Tenebrionidae</taxon>
        <taxon>Tenebrio</taxon>
    </lineage>
</organism>
<feature type="domain" description="Fibronectin type-III" evidence="3">
    <location>
        <begin position="610"/>
        <end position="712"/>
    </location>
</feature>
<keyword evidence="2" id="KW-0732">Signal</keyword>
<evidence type="ECO:0000256" key="2">
    <source>
        <dbReference type="SAM" id="SignalP"/>
    </source>
</evidence>
<evidence type="ECO:0000313" key="4">
    <source>
        <dbReference type="EMBL" id="KAH0811133.1"/>
    </source>
</evidence>
<feature type="compositionally biased region" description="Low complexity" evidence="1">
    <location>
        <begin position="1747"/>
        <end position="1763"/>
    </location>
</feature>
<dbReference type="SMART" id="SM00060">
    <property type="entry name" value="FN3"/>
    <property type="match status" value="3"/>
</dbReference>
<dbReference type="InterPro" id="IPR003961">
    <property type="entry name" value="FN3_dom"/>
</dbReference>
<dbReference type="Proteomes" id="UP000719412">
    <property type="component" value="Unassembled WGS sequence"/>
</dbReference>
<feature type="region of interest" description="Disordered" evidence="1">
    <location>
        <begin position="1732"/>
        <end position="1764"/>
    </location>
</feature>
<dbReference type="Pfam" id="PF21040">
    <property type="entry name" value="CEP104-like_TOG"/>
    <property type="match status" value="1"/>
</dbReference>
<dbReference type="Gene3D" id="1.25.10.10">
    <property type="entry name" value="Leucine-rich Repeat Variant"/>
    <property type="match status" value="1"/>
</dbReference>
<dbReference type="Gene3D" id="2.60.120.260">
    <property type="entry name" value="Galactose-binding domain-like"/>
    <property type="match status" value="1"/>
</dbReference>
<dbReference type="SUPFAM" id="SSF49785">
    <property type="entry name" value="Galactose-binding domain-like"/>
    <property type="match status" value="1"/>
</dbReference>
<proteinExistence type="predicted"/>
<dbReference type="InterPro" id="IPR052607">
    <property type="entry name" value="CEP104-like"/>
</dbReference>
<dbReference type="InterPro" id="IPR048739">
    <property type="entry name" value="CEP104_N"/>
</dbReference>
<reference evidence="4" key="2">
    <citation type="submission" date="2021-08" db="EMBL/GenBank/DDBJ databases">
        <authorList>
            <person name="Eriksson T."/>
        </authorList>
    </citation>
    <scope>NUCLEOTIDE SEQUENCE</scope>
    <source>
        <strain evidence="4">Stoneville</strain>
        <tissue evidence="4">Whole head</tissue>
    </source>
</reference>
<comment type="caution">
    <text evidence="4">The sequence shown here is derived from an EMBL/GenBank/DDBJ whole genome shotgun (WGS) entry which is preliminary data.</text>
</comment>
<feature type="compositionally biased region" description="Polar residues" evidence="1">
    <location>
        <begin position="1732"/>
        <end position="1746"/>
    </location>
</feature>
<dbReference type="EMBL" id="JABDTM020027017">
    <property type="protein sequence ID" value="KAH0811133.1"/>
    <property type="molecule type" value="Genomic_DNA"/>
</dbReference>
<evidence type="ECO:0000313" key="5">
    <source>
        <dbReference type="Proteomes" id="UP000719412"/>
    </source>
</evidence>
<dbReference type="Pfam" id="PF21039">
    <property type="entry name" value="CEP104_ZnF"/>
    <property type="match status" value="1"/>
</dbReference>
<dbReference type="Gene3D" id="2.60.40.10">
    <property type="entry name" value="Immunoglobulins"/>
    <property type="match status" value="4"/>
</dbReference>
<evidence type="ECO:0000259" key="3">
    <source>
        <dbReference type="PROSITE" id="PS50853"/>
    </source>
</evidence>
<feature type="compositionally biased region" description="Polar residues" evidence="1">
    <location>
        <begin position="1332"/>
        <end position="1342"/>
    </location>
</feature>
<evidence type="ECO:0000256" key="1">
    <source>
        <dbReference type="SAM" id="MobiDB-lite"/>
    </source>
</evidence>
<sequence>MLVLAILLTAAVLARQCTGINLTYIVKTEDGELQPSCIAEENERYAGIGWVYPLSAAPRIATKFVPTIRNDYNCKFDGRDKCAKSWALKNWQIDANSTRTLDLLFDSRWEDLPAVMTANGTKEFADRVEVPSVFRAGLSLRAADSAELLVCDGWNPYNYPCYHLNMSRTEIFLRKYTTLRKNISRSDRFLDSYKAFANILSDDEWRNFVVSLDDKGVLSLVDVSVNRTVIQYEDKEPLKPAYLHVRSTKPALWKFHQNHFFYTKTPQISRLGPMLYLPSKDLCVALYVSTCDSCAMTFFITRDGAKKVLKDVEPTKDGWQMIKLKSENILSDNLNIFVETKFAETSGNRTEGFWAVDDVRVCHENEVKVTFLKLSENGVAGEGDDVACQVVQHPKWRPKKLVYPKIQDFPTIDNSSNSTSITLNWTQEDPHNQINYLITYQANDLCPAEIPNLKRIKSNGFLMTKYNEITINNLVPYTKYNITFSSMLHEKEKQIYITTQESEQPSMEELPAKLNIQVKDTQAFASWDKIPCASIYGPVLYSMKITNTRANTTKELNVQTDNTVQINDLQPYTPYTLYIATARNFESLQSGKNTFEMNMKFLTQPGKAPAVRNFEVYSTDKNSVSLRYDLPENPGGRPVYSQVFRCNAITFKKCKSAQYPIVPCKLWPKKYCVDIQNLIPGQKYTFKMSVRNEATQFYGDEVKAEVVMAEQVPGAPTNLTYKVVDCKDALDYCHLNISWYHPYRQNGTIESFHMVLNASDNGTSKDIQEVLQIFNASHYLPKYEYQIKYIPYSTHYELYVQSVNSKYKSDYVHTHVKTDDVGDHIDQSPTLLTTGTTSASFKLPVLDHRLTSYTVTLVVQDFNKDNAIAPGILKNTKVADHLCHNFGTTWILKSLEVTTNETKTVDIGNGEDGNERLQPKTQYCFTFIVTNKYKNAEHDVVYYKKLVTADGAVSHGGYNYHHLYILLLLLLLVPVGFLAYRYFKKRRPRKNRQQENKENVYESLPFEEDGKLGRSMPKKIDFGIIHVTSEDPKHRATELNSHGPTVKGWQSSKNCDYPQEVVIQLNERCSLNKIQILAHQYLIPSKLELFSSNEDTNTVEEVETINWDYLGYITLSDNQSTGFKSRELKSANVPVTTATYVKLKLGKNHPNSHNTNNQVSLIAVNILGTEIVARRHSNPENAEKFTDLVNDPEYWSPYDDLAFEMYVDTDVAKIIREMETKKRLAVISERFEFARKLKLAMESLRSAGEKLGKYELEKRHAIELEDYERARHKKNQMDDYRVGVYQELCVEQLLESEGHCPKNDECLDEVDSGGKNPLSPTLLRVSNDKRANSPQINQTQVSPLHVPRHQSPKKGSPNTGSPTSIQTRGSFRRRNKSAGAIVKSTYEMYEDKPLPALRHSQTNEFLRECQLETDYKTTSKLTEREKKQAALPILVFGNDLVEKYYSKHYCDKEDGLNKLKEELLSYDNTKMHTANKTARAAIFLLHRTLRDKVFSVYNLANEVIRLFFVQFVPGRVSPAEVSRSVDKLLPELLTKSGDTSARIHHMAVHTILTMADCKNVRDLHLIPVHLSRPVSSSTHPRLALSRAEMVEQLIINHGISTDKQRTLSEFGSSGLHHPAEAVRKVSERILVLVYKVNPRLVRKQLPPDDDITRRNLLYRQLFHEFDKIDLQRKKEMLEKTRVIQQCSVPPNEFLSPEPTPNEINKCPSTSNIQNIFTYDQVNSQPKNFTISKSLSGGNIQKNGTAKNESSSSASGISSPSNNSQKEEDEKQCIFCNQPESSILSVSNSMNSHYWRSCPMLVRCKECSQVVEVSMLTEHLLMECERRENYTQCSQCSEAVKIAEIKQHVASCRGLTEGHNRCPLCHENLEDEELCWKKHLMGDKPCLKNTRIKMQPQKQVTIQV</sequence>
<dbReference type="InterPro" id="IPR048738">
    <property type="entry name" value="CEP104_Znf"/>
</dbReference>
<dbReference type="SUPFAM" id="SSF49265">
    <property type="entry name" value="Fibronectin type III"/>
    <property type="match status" value="2"/>
</dbReference>
<dbReference type="Pfam" id="PF00041">
    <property type="entry name" value="fn3"/>
    <property type="match status" value="1"/>
</dbReference>
<reference evidence="4" key="1">
    <citation type="journal article" date="2020" name="J Insects Food Feed">
        <title>The yellow mealworm (Tenebrio molitor) genome: a resource for the emerging insects as food and feed industry.</title>
        <authorList>
            <person name="Eriksson T."/>
            <person name="Andere A."/>
            <person name="Kelstrup H."/>
            <person name="Emery V."/>
            <person name="Picard C."/>
        </authorList>
    </citation>
    <scope>NUCLEOTIDE SEQUENCE</scope>
    <source>
        <strain evidence="4">Stoneville</strain>
        <tissue evidence="4">Whole head</tissue>
    </source>
</reference>
<gene>
    <name evidence="4" type="ORF">GEV33_011657</name>
</gene>
<dbReference type="InterPro" id="IPR013783">
    <property type="entry name" value="Ig-like_fold"/>
</dbReference>
<dbReference type="CDD" id="cd00063">
    <property type="entry name" value="FN3"/>
    <property type="match status" value="3"/>
</dbReference>
<dbReference type="InterPro" id="IPR011989">
    <property type="entry name" value="ARM-like"/>
</dbReference>
<accession>A0A8J6L9M6</accession>
<protein>
    <recommendedName>
        <fullName evidence="3">Fibronectin type-III domain-containing protein</fullName>
    </recommendedName>
</protein>
<feature type="region of interest" description="Disordered" evidence="1">
    <location>
        <begin position="1308"/>
        <end position="1376"/>
    </location>
</feature>
<dbReference type="PANTHER" id="PTHR13371">
    <property type="entry name" value="GLYCINE-, GLUTAMATE-, THIENYLCYCLOHEXYLPIPERIDINE-BINDING PROTEIN"/>
    <property type="match status" value="1"/>
</dbReference>
<feature type="chain" id="PRO_5035254017" description="Fibronectin type-III domain-containing protein" evidence="2">
    <location>
        <begin position="20"/>
        <end position="1903"/>
    </location>
</feature>
<feature type="signal peptide" evidence="2">
    <location>
        <begin position="1"/>
        <end position="19"/>
    </location>
</feature>
<keyword evidence="5" id="KW-1185">Reference proteome</keyword>
<dbReference type="GO" id="GO:0005929">
    <property type="term" value="C:cilium"/>
    <property type="evidence" value="ECO:0007669"/>
    <property type="project" value="TreeGrafter"/>
</dbReference>
<name>A0A8J6L9M6_TENMO</name>
<feature type="compositionally biased region" description="Polar residues" evidence="1">
    <location>
        <begin position="1356"/>
        <end position="1369"/>
    </location>
</feature>